<dbReference type="NCBIfam" id="NF045485">
    <property type="entry name" value="FPPsyn"/>
    <property type="match status" value="1"/>
</dbReference>
<reference evidence="8 9" key="1">
    <citation type="journal article" date="2021" name="bioRxiv">
        <title>Unraveling nitrogen, sulfur and carbon metabolic pathways and microbial community transcriptional responses to substrate deprivation and toxicity stresses in a bioreactor mimicking anoxic brackish coastal sediment conditions.</title>
        <authorList>
            <person name="Martins P.D."/>
            <person name="Echeveste M.J."/>
            <person name="Arshad A."/>
            <person name="Kurth J."/>
            <person name="Ouboter H."/>
            <person name="Jetten M.S.M."/>
            <person name="Welte C.U."/>
        </authorList>
    </citation>
    <scope>NUCLEOTIDE SEQUENCE [LARGE SCALE GENOMIC DNA]</scope>
    <source>
        <strain evidence="8">MAG_38</strain>
    </source>
</reference>
<organism evidence="8 9">
    <name type="scientific">Candidatus Methylomirabilis tolerans</name>
    <dbReference type="NCBI Taxonomy" id="3123416"/>
    <lineage>
        <taxon>Bacteria</taxon>
        <taxon>Candidatus Methylomirabilota</taxon>
        <taxon>Candidatus Methylomirabilia</taxon>
        <taxon>Candidatus Methylomirabilales</taxon>
        <taxon>Candidatus Methylomirabilaceae</taxon>
        <taxon>Candidatus Methylomirabilis</taxon>
    </lineage>
</organism>
<keyword evidence="4" id="KW-0479">Metal-binding</keyword>
<dbReference type="InterPro" id="IPR000092">
    <property type="entry name" value="Polyprenyl_synt"/>
</dbReference>
<dbReference type="SFLD" id="SFLDS00005">
    <property type="entry name" value="Isoprenoid_Synthase_Type_I"/>
    <property type="match status" value="1"/>
</dbReference>
<dbReference type="FunFam" id="1.10.600.10:FF:000001">
    <property type="entry name" value="Geranylgeranyl diphosphate synthase"/>
    <property type="match status" value="1"/>
</dbReference>
<dbReference type="PANTHER" id="PTHR43281:SF1">
    <property type="entry name" value="FARNESYL DIPHOSPHATE SYNTHASE"/>
    <property type="match status" value="1"/>
</dbReference>
<keyword evidence="6" id="KW-0414">Isoprene biosynthesis</keyword>
<evidence type="ECO:0000313" key="9">
    <source>
        <dbReference type="Proteomes" id="UP001197609"/>
    </source>
</evidence>
<dbReference type="GO" id="GO:0016114">
    <property type="term" value="P:terpenoid biosynthetic process"/>
    <property type="evidence" value="ECO:0007669"/>
    <property type="project" value="UniProtKB-ARBA"/>
</dbReference>
<accession>A0AAJ1AJA6</accession>
<dbReference type="Gene3D" id="1.10.600.10">
    <property type="entry name" value="Farnesyl Diphosphate Synthase"/>
    <property type="match status" value="1"/>
</dbReference>
<dbReference type="AlphaFoldDB" id="A0AAJ1AJA6"/>
<dbReference type="CDD" id="cd00685">
    <property type="entry name" value="Trans_IPPS_HT"/>
    <property type="match status" value="1"/>
</dbReference>
<protein>
    <submittedName>
        <fullName evidence="8">Polyprenyl synthetase family protein</fullName>
    </submittedName>
</protein>
<evidence type="ECO:0000256" key="6">
    <source>
        <dbReference type="ARBA" id="ARBA00023229"/>
    </source>
</evidence>
<dbReference type="Proteomes" id="UP001197609">
    <property type="component" value="Unassembled WGS sequence"/>
</dbReference>
<dbReference type="PANTHER" id="PTHR43281">
    <property type="entry name" value="FARNESYL DIPHOSPHATE SYNTHASE"/>
    <property type="match status" value="1"/>
</dbReference>
<comment type="cofactor">
    <cofactor evidence="1">
        <name>Mg(2+)</name>
        <dbReference type="ChEBI" id="CHEBI:18420"/>
    </cofactor>
</comment>
<evidence type="ECO:0000313" key="8">
    <source>
        <dbReference type="EMBL" id="MBZ0159580.1"/>
    </source>
</evidence>
<dbReference type="GO" id="GO:0004659">
    <property type="term" value="F:prenyltransferase activity"/>
    <property type="evidence" value="ECO:0007669"/>
    <property type="project" value="InterPro"/>
</dbReference>
<sequence>MFKGSAVTAEELKQYLEERRLLIDEALDRYLPGTGDSPKEIHEAVRYSVFAGGKRLRPILILAAAEAAGGQVEQALAAAAAIELIHTYSLIHDDLPAMDDDDYRRGRLTCHKVYGEAMAILAGDALLTQAFILLSTAIPPCPPLVKGEWGDLEGVPGPEARLTVIQEIAQAAGSKGMVGGQVVDMLHEDREVDLPTLTYLHEHKTGALIRVCLRVGGILASAGSEQMEALTRYGERIGLAFQIVDDILDLEGSLEALGKRAGSDLRKKKATFPALLGIEESRRWAHRLVSEAKQTVAVFGDRGVALQAIAEFVVMRRG</sequence>
<dbReference type="GO" id="GO:0005737">
    <property type="term" value="C:cytoplasm"/>
    <property type="evidence" value="ECO:0007669"/>
    <property type="project" value="UniProtKB-ARBA"/>
</dbReference>
<evidence type="ECO:0000256" key="4">
    <source>
        <dbReference type="ARBA" id="ARBA00022723"/>
    </source>
</evidence>
<dbReference type="EMBL" id="JAIOIU010000064">
    <property type="protein sequence ID" value="MBZ0159580.1"/>
    <property type="molecule type" value="Genomic_DNA"/>
</dbReference>
<evidence type="ECO:0000256" key="7">
    <source>
        <dbReference type="RuleBase" id="RU004466"/>
    </source>
</evidence>
<dbReference type="SUPFAM" id="SSF48576">
    <property type="entry name" value="Terpenoid synthases"/>
    <property type="match status" value="1"/>
</dbReference>
<dbReference type="InterPro" id="IPR053378">
    <property type="entry name" value="Prenyl_diphosphate_synthase"/>
</dbReference>
<dbReference type="PROSITE" id="PS00444">
    <property type="entry name" value="POLYPRENYL_SYNTHASE_2"/>
    <property type="match status" value="1"/>
</dbReference>
<dbReference type="Pfam" id="PF00348">
    <property type="entry name" value="polyprenyl_synt"/>
    <property type="match status" value="1"/>
</dbReference>
<dbReference type="InterPro" id="IPR033749">
    <property type="entry name" value="Polyprenyl_synt_CS"/>
</dbReference>
<keyword evidence="3 7" id="KW-0808">Transferase</keyword>
<evidence type="ECO:0000256" key="5">
    <source>
        <dbReference type="ARBA" id="ARBA00022842"/>
    </source>
</evidence>
<name>A0AAJ1AJA6_9BACT</name>
<keyword evidence="5" id="KW-0460">Magnesium</keyword>
<comment type="caution">
    <text evidence="8">The sequence shown here is derived from an EMBL/GenBank/DDBJ whole genome shotgun (WGS) entry which is preliminary data.</text>
</comment>
<dbReference type="GO" id="GO:0046872">
    <property type="term" value="F:metal ion binding"/>
    <property type="evidence" value="ECO:0007669"/>
    <property type="project" value="UniProtKB-KW"/>
</dbReference>
<proteinExistence type="inferred from homology"/>
<gene>
    <name evidence="8" type="ORF">K8G79_05525</name>
</gene>
<evidence type="ECO:0000256" key="1">
    <source>
        <dbReference type="ARBA" id="ARBA00001946"/>
    </source>
</evidence>
<comment type="similarity">
    <text evidence="2 7">Belongs to the FPP/GGPP synthase family.</text>
</comment>
<dbReference type="PROSITE" id="PS00723">
    <property type="entry name" value="POLYPRENYL_SYNTHASE_1"/>
    <property type="match status" value="1"/>
</dbReference>
<evidence type="ECO:0000256" key="2">
    <source>
        <dbReference type="ARBA" id="ARBA00006706"/>
    </source>
</evidence>
<evidence type="ECO:0000256" key="3">
    <source>
        <dbReference type="ARBA" id="ARBA00022679"/>
    </source>
</evidence>
<dbReference type="InterPro" id="IPR008949">
    <property type="entry name" value="Isoprenoid_synthase_dom_sf"/>
</dbReference>